<dbReference type="RefSeq" id="WP_167925981.1">
    <property type="nucleotide sequence ID" value="NZ_JAATVY010000009.1"/>
</dbReference>
<evidence type="ECO:0000256" key="6">
    <source>
        <dbReference type="ARBA" id="ARBA00023012"/>
    </source>
</evidence>
<dbReference type="PRINTS" id="PR00344">
    <property type="entry name" value="BCTRLSENSOR"/>
</dbReference>
<keyword evidence="10" id="KW-1185">Reference proteome</keyword>
<dbReference type="SUPFAM" id="SSF55874">
    <property type="entry name" value="ATPase domain of HSP90 chaperone/DNA topoisomerase II/histidine kinase"/>
    <property type="match status" value="1"/>
</dbReference>
<evidence type="ECO:0000259" key="8">
    <source>
        <dbReference type="PROSITE" id="PS50109"/>
    </source>
</evidence>
<keyword evidence="7" id="KW-0472">Membrane</keyword>
<dbReference type="EMBL" id="JAATVY010000009">
    <property type="protein sequence ID" value="NJC71086.1"/>
    <property type="molecule type" value="Genomic_DNA"/>
</dbReference>
<dbReference type="PROSITE" id="PS50109">
    <property type="entry name" value="HIS_KIN"/>
    <property type="match status" value="1"/>
</dbReference>
<feature type="transmembrane region" description="Helical" evidence="7">
    <location>
        <begin position="93"/>
        <end position="110"/>
    </location>
</feature>
<dbReference type="EC" id="2.7.13.3" evidence="2"/>
<name>A0ABX0XYF4_9ACTN</name>
<dbReference type="Proteomes" id="UP000722989">
    <property type="component" value="Unassembled WGS sequence"/>
</dbReference>
<reference evidence="9 10" key="1">
    <citation type="submission" date="2020-03" db="EMBL/GenBank/DDBJ databases">
        <title>WGS of the type strain of Planosporangium spp.</title>
        <authorList>
            <person name="Thawai C."/>
        </authorList>
    </citation>
    <scope>NUCLEOTIDE SEQUENCE [LARGE SCALE GENOMIC DNA]</scope>
    <source>
        <strain evidence="9 10">TBRC 5610</strain>
    </source>
</reference>
<dbReference type="Pfam" id="PF02518">
    <property type="entry name" value="HATPase_c"/>
    <property type="match status" value="1"/>
</dbReference>
<sequence length="523" mass="55272">MDGYRIHAGEYYEENSPQAAIKADGEQISRGAIVRTFAVVGGVGVGVLIFAAVAGEPSALYNVGHVIRSVAVAMFFAAGLARMARWRLTGEGTAAFDGAALVVFGSLGFPRDLAAELIYRTEFAVELTPLTRLVATGATIALLCLAVRAPAVDAGLRPWFVSGVVLAPALSLDVVFVCLHQFAQLDLDPPAGMAVLVELGMAAAWSAVAISHLRTCTDRQRPVHGWTAAWVGLVAAAGVTRAVSVLAGQAWLTCAATLQVGAAAIALGGAARGLFEVFVTEGNRLRSVTSALRETEDHLNAEKRRREEQVHDLRSAVAALRAATGTLDRYDGRLDHGRRHDLLKAIVDELGRLQYLVEADSGKPIVEFTLAEALAPVITTERENGLVIEPTLTPVRGYGRPADLATVVQQLLVNTRRYAPGSDVAIRSWRSGSDLCLLVEDRGPGVPVLEREAVFARGARGAGSEVTPGAGLGLYVARRLMAEQGGTIEVHGRRGGGARFFLTLPVAPSERLTTAAGAESGRR</sequence>
<comment type="catalytic activity">
    <reaction evidence="1">
        <text>ATP + protein L-histidine = ADP + protein N-phospho-L-histidine.</text>
        <dbReference type="EC" id="2.7.13.3"/>
    </reaction>
</comment>
<evidence type="ECO:0000256" key="5">
    <source>
        <dbReference type="ARBA" id="ARBA00022777"/>
    </source>
</evidence>
<dbReference type="PANTHER" id="PTHR44936:SF9">
    <property type="entry name" value="SENSOR PROTEIN CREC"/>
    <property type="match status" value="1"/>
</dbReference>
<accession>A0ABX0XYF4</accession>
<evidence type="ECO:0000256" key="7">
    <source>
        <dbReference type="SAM" id="Phobius"/>
    </source>
</evidence>
<comment type="caution">
    <text evidence="9">The sequence shown here is derived from an EMBL/GenBank/DDBJ whole genome shotgun (WGS) entry which is preliminary data.</text>
</comment>
<feature type="transmembrane region" description="Helical" evidence="7">
    <location>
        <begin position="130"/>
        <end position="147"/>
    </location>
</feature>
<evidence type="ECO:0000256" key="1">
    <source>
        <dbReference type="ARBA" id="ARBA00000085"/>
    </source>
</evidence>
<dbReference type="InterPro" id="IPR005467">
    <property type="entry name" value="His_kinase_dom"/>
</dbReference>
<evidence type="ECO:0000256" key="2">
    <source>
        <dbReference type="ARBA" id="ARBA00012438"/>
    </source>
</evidence>
<organism evidence="9 10">
    <name type="scientific">Planosporangium thailandense</name>
    <dbReference type="NCBI Taxonomy" id="765197"/>
    <lineage>
        <taxon>Bacteria</taxon>
        <taxon>Bacillati</taxon>
        <taxon>Actinomycetota</taxon>
        <taxon>Actinomycetes</taxon>
        <taxon>Micromonosporales</taxon>
        <taxon>Micromonosporaceae</taxon>
        <taxon>Planosporangium</taxon>
    </lineage>
</organism>
<keyword evidence="4" id="KW-0808">Transferase</keyword>
<evidence type="ECO:0000313" key="10">
    <source>
        <dbReference type="Proteomes" id="UP000722989"/>
    </source>
</evidence>
<dbReference type="InterPro" id="IPR050980">
    <property type="entry name" value="2C_sensor_his_kinase"/>
</dbReference>
<keyword evidence="6" id="KW-0902">Two-component regulatory system</keyword>
<dbReference type="InterPro" id="IPR036890">
    <property type="entry name" value="HATPase_C_sf"/>
</dbReference>
<feature type="transmembrane region" description="Helical" evidence="7">
    <location>
        <begin position="225"/>
        <end position="244"/>
    </location>
</feature>
<proteinExistence type="predicted"/>
<keyword evidence="7" id="KW-0812">Transmembrane</keyword>
<feature type="transmembrane region" description="Helical" evidence="7">
    <location>
        <begin position="159"/>
        <end position="182"/>
    </location>
</feature>
<gene>
    <name evidence="9" type="ORF">HC031_15395</name>
</gene>
<dbReference type="CDD" id="cd00075">
    <property type="entry name" value="HATPase"/>
    <property type="match status" value="1"/>
</dbReference>
<feature type="transmembrane region" description="Helical" evidence="7">
    <location>
        <begin position="194"/>
        <end position="213"/>
    </location>
</feature>
<dbReference type="GO" id="GO:0016301">
    <property type="term" value="F:kinase activity"/>
    <property type="evidence" value="ECO:0007669"/>
    <property type="project" value="UniProtKB-KW"/>
</dbReference>
<dbReference type="InterPro" id="IPR003594">
    <property type="entry name" value="HATPase_dom"/>
</dbReference>
<evidence type="ECO:0000256" key="3">
    <source>
        <dbReference type="ARBA" id="ARBA00022553"/>
    </source>
</evidence>
<dbReference type="PANTHER" id="PTHR44936">
    <property type="entry name" value="SENSOR PROTEIN CREC"/>
    <property type="match status" value="1"/>
</dbReference>
<protein>
    <recommendedName>
        <fullName evidence="2">histidine kinase</fullName>
        <ecNumber evidence="2">2.7.13.3</ecNumber>
    </recommendedName>
</protein>
<keyword evidence="5 9" id="KW-0418">Kinase</keyword>
<feature type="domain" description="Histidine kinase" evidence="8">
    <location>
        <begin position="308"/>
        <end position="508"/>
    </location>
</feature>
<feature type="transmembrane region" description="Helical" evidence="7">
    <location>
        <begin position="59"/>
        <end position="81"/>
    </location>
</feature>
<feature type="transmembrane region" description="Helical" evidence="7">
    <location>
        <begin position="32"/>
        <end position="53"/>
    </location>
</feature>
<keyword evidence="3" id="KW-0597">Phosphoprotein</keyword>
<dbReference type="InterPro" id="IPR004358">
    <property type="entry name" value="Sig_transdc_His_kin-like_C"/>
</dbReference>
<evidence type="ECO:0000256" key="4">
    <source>
        <dbReference type="ARBA" id="ARBA00022679"/>
    </source>
</evidence>
<keyword evidence="7" id="KW-1133">Transmembrane helix</keyword>
<dbReference type="Gene3D" id="3.30.565.10">
    <property type="entry name" value="Histidine kinase-like ATPase, C-terminal domain"/>
    <property type="match status" value="1"/>
</dbReference>
<evidence type="ECO:0000313" key="9">
    <source>
        <dbReference type="EMBL" id="NJC71086.1"/>
    </source>
</evidence>
<dbReference type="SMART" id="SM00387">
    <property type="entry name" value="HATPase_c"/>
    <property type="match status" value="1"/>
</dbReference>